<dbReference type="AlphaFoldDB" id="A0A5C6RMS9"/>
<dbReference type="InterPro" id="IPR005900">
    <property type="entry name" value="6-phosphogluconolactonase_DevB"/>
</dbReference>
<dbReference type="Proteomes" id="UP000321580">
    <property type="component" value="Unassembled WGS sequence"/>
</dbReference>
<reference evidence="9 10" key="1">
    <citation type="submission" date="2019-08" db="EMBL/GenBank/DDBJ databases">
        <title>Genome of Phaeodactylibacter luteus.</title>
        <authorList>
            <person name="Bowman J.P."/>
        </authorList>
    </citation>
    <scope>NUCLEOTIDE SEQUENCE [LARGE SCALE GENOMIC DNA]</scope>
    <source>
        <strain evidence="9 10">KCTC 42180</strain>
    </source>
</reference>
<comment type="function">
    <text evidence="2 7">Hydrolysis of 6-phosphogluconolactone to 6-phosphogluconate.</text>
</comment>
<evidence type="ECO:0000259" key="8">
    <source>
        <dbReference type="Pfam" id="PF01182"/>
    </source>
</evidence>
<dbReference type="PANTHER" id="PTHR11054:SF0">
    <property type="entry name" value="6-PHOSPHOGLUCONOLACTONASE"/>
    <property type="match status" value="1"/>
</dbReference>
<dbReference type="GO" id="GO:0006098">
    <property type="term" value="P:pentose-phosphate shunt"/>
    <property type="evidence" value="ECO:0007669"/>
    <property type="project" value="UniProtKB-UniPathway"/>
</dbReference>
<gene>
    <name evidence="7 9" type="primary">pgl</name>
    <name evidence="9" type="ORF">FRY97_09780</name>
</gene>
<dbReference type="RefSeq" id="WP_147167324.1">
    <property type="nucleotide sequence ID" value="NZ_VOOR01000017.1"/>
</dbReference>
<accession>A0A5C6RMS9</accession>
<evidence type="ECO:0000256" key="1">
    <source>
        <dbReference type="ARBA" id="ARBA00000832"/>
    </source>
</evidence>
<evidence type="ECO:0000313" key="10">
    <source>
        <dbReference type="Proteomes" id="UP000321580"/>
    </source>
</evidence>
<dbReference type="Gene3D" id="3.40.50.1360">
    <property type="match status" value="1"/>
</dbReference>
<dbReference type="SUPFAM" id="SSF100950">
    <property type="entry name" value="NagB/RpiA/CoA transferase-like"/>
    <property type="match status" value="1"/>
</dbReference>
<evidence type="ECO:0000256" key="2">
    <source>
        <dbReference type="ARBA" id="ARBA00002681"/>
    </source>
</evidence>
<evidence type="ECO:0000256" key="3">
    <source>
        <dbReference type="ARBA" id="ARBA00004961"/>
    </source>
</evidence>
<dbReference type="Pfam" id="PF01182">
    <property type="entry name" value="Glucosamine_iso"/>
    <property type="match status" value="1"/>
</dbReference>
<organism evidence="9 10">
    <name type="scientific">Phaeodactylibacter luteus</name>
    <dbReference type="NCBI Taxonomy" id="1564516"/>
    <lineage>
        <taxon>Bacteria</taxon>
        <taxon>Pseudomonadati</taxon>
        <taxon>Bacteroidota</taxon>
        <taxon>Saprospiria</taxon>
        <taxon>Saprospirales</taxon>
        <taxon>Haliscomenobacteraceae</taxon>
        <taxon>Phaeodactylibacter</taxon>
    </lineage>
</organism>
<evidence type="ECO:0000313" key="9">
    <source>
        <dbReference type="EMBL" id="TXB63265.1"/>
    </source>
</evidence>
<evidence type="ECO:0000256" key="7">
    <source>
        <dbReference type="RuleBase" id="RU365095"/>
    </source>
</evidence>
<name>A0A5C6RMS9_9BACT</name>
<dbReference type="OrthoDB" id="9810967at2"/>
<protein>
    <recommendedName>
        <fullName evidence="6 7">6-phosphogluconolactonase</fullName>
        <shortName evidence="7">6PGL</shortName>
        <ecNumber evidence="5 7">3.1.1.31</ecNumber>
    </recommendedName>
</protein>
<dbReference type="GO" id="GO:0005975">
    <property type="term" value="P:carbohydrate metabolic process"/>
    <property type="evidence" value="ECO:0007669"/>
    <property type="project" value="UniProtKB-UniRule"/>
</dbReference>
<dbReference type="InterPro" id="IPR039104">
    <property type="entry name" value="6PGL"/>
</dbReference>
<dbReference type="InterPro" id="IPR006148">
    <property type="entry name" value="Glc/Gal-6P_isomerase"/>
</dbReference>
<evidence type="ECO:0000256" key="4">
    <source>
        <dbReference type="ARBA" id="ARBA00010662"/>
    </source>
</evidence>
<dbReference type="EMBL" id="VOOR01000017">
    <property type="protein sequence ID" value="TXB63265.1"/>
    <property type="molecule type" value="Genomic_DNA"/>
</dbReference>
<dbReference type="GO" id="GO:0017057">
    <property type="term" value="F:6-phosphogluconolactonase activity"/>
    <property type="evidence" value="ECO:0007669"/>
    <property type="project" value="UniProtKB-UniRule"/>
</dbReference>
<dbReference type="InterPro" id="IPR037171">
    <property type="entry name" value="NagB/RpiA_transferase-like"/>
</dbReference>
<proteinExistence type="inferred from homology"/>
<evidence type="ECO:0000256" key="5">
    <source>
        <dbReference type="ARBA" id="ARBA00013198"/>
    </source>
</evidence>
<dbReference type="EC" id="3.1.1.31" evidence="5 7"/>
<comment type="caution">
    <text evidence="9">The sequence shown here is derived from an EMBL/GenBank/DDBJ whole genome shotgun (WGS) entry which is preliminary data.</text>
</comment>
<comment type="catalytic activity">
    <reaction evidence="1 7">
        <text>6-phospho-D-glucono-1,5-lactone + H2O = 6-phospho-D-gluconate + H(+)</text>
        <dbReference type="Rhea" id="RHEA:12556"/>
        <dbReference type="ChEBI" id="CHEBI:15377"/>
        <dbReference type="ChEBI" id="CHEBI:15378"/>
        <dbReference type="ChEBI" id="CHEBI:57955"/>
        <dbReference type="ChEBI" id="CHEBI:58759"/>
        <dbReference type="EC" id="3.1.1.31"/>
    </reaction>
</comment>
<feature type="domain" description="Glucosamine/galactosamine-6-phosphate isomerase" evidence="8">
    <location>
        <begin position="9"/>
        <end position="228"/>
    </location>
</feature>
<sequence>MHIHISDSPAQVARSFAEFFEGWVKEKQGPLHIALSGGSTPAVLYRLWAAEFADLMDWEQLHFYWGDERCVPPDDEESNYKMADDLFLSPLQIPSCNIHRMRGELPPEAEAGRYGEELKDNLPLINGLPVFDLIILGMGGDGHTASIFPGQMELLQSQEICALAKHPVSGQERITLTGPVINNARTVVFLVTGKSKQERLQEILGEGGERAQQYPAAHIKPAHGQLHWFLDQQAAHKVSV</sequence>
<dbReference type="NCBIfam" id="TIGR01198">
    <property type="entry name" value="pgl"/>
    <property type="match status" value="1"/>
</dbReference>
<dbReference type="UniPathway" id="UPA00115">
    <property type="reaction ID" value="UER00409"/>
</dbReference>
<comment type="similarity">
    <text evidence="4 7">Belongs to the glucosamine/galactosamine-6-phosphate isomerase family. 6-phosphogluconolactonase subfamily.</text>
</comment>
<evidence type="ECO:0000256" key="6">
    <source>
        <dbReference type="ARBA" id="ARBA00020337"/>
    </source>
</evidence>
<keyword evidence="10" id="KW-1185">Reference proteome</keyword>
<dbReference type="PANTHER" id="PTHR11054">
    <property type="entry name" value="6-PHOSPHOGLUCONOLACTONASE"/>
    <property type="match status" value="1"/>
</dbReference>
<comment type="pathway">
    <text evidence="3 7">Carbohydrate degradation; pentose phosphate pathway; D-ribulose 5-phosphate from D-glucose 6-phosphate (oxidative stage): step 2/3.</text>
</comment>
<keyword evidence="7 9" id="KW-0378">Hydrolase</keyword>
<dbReference type="CDD" id="cd01400">
    <property type="entry name" value="6PGL"/>
    <property type="match status" value="1"/>
</dbReference>